<comment type="caution">
    <text evidence="5">The sequence shown here is derived from an EMBL/GenBank/DDBJ whole genome shotgun (WGS) entry which is preliminary data.</text>
</comment>
<dbReference type="GO" id="GO:0042597">
    <property type="term" value="C:periplasmic space"/>
    <property type="evidence" value="ECO:0007669"/>
    <property type="project" value="UniProtKB-SubCell"/>
</dbReference>
<protein>
    <submittedName>
        <fullName evidence="5">ABC transporter substrate-binding protein</fullName>
    </submittedName>
</protein>
<dbReference type="SMART" id="SM00062">
    <property type="entry name" value="PBPb"/>
    <property type="match status" value="1"/>
</dbReference>
<reference evidence="5" key="2">
    <citation type="submission" date="2021-01" db="EMBL/GenBank/DDBJ databases">
        <authorList>
            <person name="Mieszkin S."/>
            <person name="Pouder E."/>
            <person name="Alain K."/>
        </authorList>
    </citation>
    <scope>NUCLEOTIDE SEQUENCE</scope>
    <source>
        <strain evidence="5">HW T2.11</strain>
    </source>
</reference>
<name>A0A963YNV6_9PROT</name>
<dbReference type="GO" id="GO:0042918">
    <property type="term" value="P:alkanesulfonate transmembrane transport"/>
    <property type="evidence" value="ECO:0007669"/>
    <property type="project" value="TreeGrafter"/>
</dbReference>
<dbReference type="PANTHER" id="PTHR30024">
    <property type="entry name" value="ALIPHATIC SULFONATES-BINDING PROTEIN-RELATED"/>
    <property type="match status" value="1"/>
</dbReference>
<comment type="subcellular location">
    <subcellularLocation>
        <location evidence="1">Periplasm</location>
    </subcellularLocation>
</comment>
<dbReference type="InterPro" id="IPR001638">
    <property type="entry name" value="Solute-binding_3/MltF_N"/>
</dbReference>
<evidence type="ECO:0000256" key="3">
    <source>
        <dbReference type="ARBA" id="ARBA00022729"/>
    </source>
</evidence>
<dbReference type="AlphaFoldDB" id="A0A963YNV6"/>
<evidence type="ECO:0000313" key="5">
    <source>
        <dbReference type="EMBL" id="MCB8874162.1"/>
    </source>
</evidence>
<keyword evidence="6" id="KW-1185">Reference proteome</keyword>
<organism evidence="5 6">
    <name type="scientific">Acidisoma silvae</name>
    <dbReference type="NCBI Taxonomy" id="2802396"/>
    <lineage>
        <taxon>Bacteria</taxon>
        <taxon>Pseudomonadati</taxon>
        <taxon>Pseudomonadota</taxon>
        <taxon>Alphaproteobacteria</taxon>
        <taxon>Acetobacterales</taxon>
        <taxon>Acidocellaceae</taxon>
        <taxon>Acidisoma</taxon>
    </lineage>
</organism>
<reference evidence="5" key="1">
    <citation type="journal article" date="2021" name="Microorganisms">
        <title>Acidisoma silvae sp. nov. and Acidisomacellulosilytica sp. nov., Two Acidophilic Bacteria Isolated from Decaying Wood, Hydrolyzing Cellulose and Producing Poly-3-hydroxybutyrate.</title>
        <authorList>
            <person name="Mieszkin S."/>
            <person name="Pouder E."/>
            <person name="Uroz S."/>
            <person name="Simon-Colin C."/>
            <person name="Alain K."/>
        </authorList>
    </citation>
    <scope>NUCLEOTIDE SEQUENCE</scope>
    <source>
        <strain evidence="5">HW T2.11</strain>
    </source>
</reference>
<accession>A0A963YNV6</accession>
<evidence type="ECO:0000256" key="2">
    <source>
        <dbReference type="ARBA" id="ARBA00010742"/>
    </source>
</evidence>
<evidence type="ECO:0000259" key="4">
    <source>
        <dbReference type="SMART" id="SM00062"/>
    </source>
</evidence>
<keyword evidence="3" id="KW-0732">Signal</keyword>
<dbReference type="InterPro" id="IPR015168">
    <property type="entry name" value="SsuA/THI5"/>
</dbReference>
<dbReference type="RefSeq" id="WP_227319812.1">
    <property type="nucleotide sequence ID" value="NZ_JAESVB010000001.1"/>
</dbReference>
<evidence type="ECO:0000313" key="6">
    <source>
        <dbReference type="Proteomes" id="UP000708298"/>
    </source>
</evidence>
<dbReference type="Gene3D" id="3.40.190.10">
    <property type="entry name" value="Periplasmic binding protein-like II"/>
    <property type="match status" value="2"/>
</dbReference>
<dbReference type="InterPro" id="IPR006311">
    <property type="entry name" value="TAT_signal"/>
</dbReference>
<evidence type="ECO:0000256" key="1">
    <source>
        <dbReference type="ARBA" id="ARBA00004418"/>
    </source>
</evidence>
<dbReference type="Pfam" id="PF09084">
    <property type="entry name" value="NMT1"/>
    <property type="match status" value="1"/>
</dbReference>
<comment type="similarity">
    <text evidence="2">Belongs to the bacterial solute-binding protein SsuA/TauA family.</text>
</comment>
<feature type="domain" description="Solute-binding protein family 3/N-terminal" evidence="4">
    <location>
        <begin position="37"/>
        <end position="256"/>
    </location>
</feature>
<proteinExistence type="inferred from homology"/>
<gene>
    <name evidence="5" type="ORF">ASILVAE211_03125</name>
</gene>
<dbReference type="Proteomes" id="UP000708298">
    <property type="component" value="Unassembled WGS sequence"/>
</dbReference>
<dbReference type="SUPFAM" id="SSF53850">
    <property type="entry name" value="Periplasmic binding protein-like II"/>
    <property type="match status" value="1"/>
</dbReference>
<dbReference type="PROSITE" id="PS51318">
    <property type="entry name" value="TAT"/>
    <property type="match status" value="1"/>
</dbReference>
<dbReference type="PANTHER" id="PTHR30024:SF47">
    <property type="entry name" value="TAURINE-BINDING PERIPLASMIC PROTEIN"/>
    <property type="match status" value="1"/>
</dbReference>
<dbReference type="EMBL" id="JAESVB010000001">
    <property type="protein sequence ID" value="MCB8874162.1"/>
    <property type="molecule type" value="Genomic_DNA"/>
</dbReference>
<sequence>MSDISGLGRRKLLAGAAGLGLAASLPILRARAADAPTINIAYFVETKPTAIAKAKGWFEQESGAKINWIEVGSGAQINAGVVGGSIDIGIGIGSSPSASGISQGIPYKVIGLLDNIGPAEELTVRASAHIKTPADFKGKKIATPFGSTSHFRLIGFLKTNNLSLSDVTVLDLPPDQIVAAWKRGDIDGAYVWSPAKAEILADGGEVYETYKELDEKGYVIADLIVARNAFATAHSDAVVGILKAYGKALTYWQTNPDDAAAIVGQATGVTAAVAAANMKEYDFVPQKEQLTAAWLGTPGHPGAFAEQLHHTAEFLVGQKSIRRALKLPAYQKGIDTSYLEKAVA</sequence>